<reference evidence="3 4" key="2">
    <citation type="journal article" date="2011" name="Stand. Genomic Sci.">
        <title>Complete genome sequence of Isosphaera pallida type strain (IS1B).</title>
        <authorList>
            <consortium name="US DOE Joint Genome Institute (JGI-PGF)"/>
            <person name="Goker M."/>
            <person name="Cleland D."/>
            <person name="Saunders E."/>
            <person name="Lapidus A."/>
            <person name="Nolan M."/>
            <person name="Lucas S."/>
            <person name="Hammon N."/>
            <person name="Deshpande S."/>
            <person name="Cheng J.F."/>
            <person name="Tapia R."/>
            <person name="Han C."/>
            <person name="Goodwin L."/>
            <person name="Pitluck S."/>
            <person name="Liolios K."/>
            <person name="Pagani I."/>
            <person name="Ivanova N."/>
            <person name="Mavromatis K."/>
            <person name="Pati A."/>
            <person name="Chen A."/>
            <person name="Palaniappan K."/>
            <person name="Land M."/>
            <person name="Hauser L."/>
            <person name="Chang Y.J."/>
            <person name="Jeffries C.D."/>
            <person name="Detter J.C."/>
            <person name="Beck B."/>
            <person name="Woyke T."/>
            <person name="Bristow J."/>
            <person name="Eisen J.A."/>
            <person name="Markowitz V."/>
            <person name="Hugenholtz P."/>
            <person name="Kyrpides N.C."/>
            <person name="Klenk H.P."/>
        </authorList>
    </citation>
    <scope>NUCLEOTIDE SEQUENCE [LARGE SCALE GENOMIC DNA]</scope>
    <source>
        <strain evidence="4">ATCC 43644 / DSM 9630 / IS1B</strain>
    </source>
</reference>
<feature type="region of interest" description="Disordered" evidence="1">
    <location>
        <begin position="1"/>
        <end position="28"/>
    </location>
</feature>
<evidence type="ECO:0000256" key="1">
    <source>
        <dbReference type="SAM" id="MobiDB-lite"/>
    </source>
</evidence>
<dbReference type="AlphaFoldDB" id="E8R1Z6"/>
<evidence type="ECO:0000313" key="4">
    <source>
        <dbReference type="Proteomes" id="UP000008631"/>
    </source>
</evidence>
<dbReference type="STRING" id="575540.Isop_1846"/>
<dbReference type="HOGENOM" id="CLU_979686_0_0_0"/>
<keyword evidence="4" id="KW-1185">Reference proteome</keyword>
<sequence>MPPSYSYSYSSDDSYSPSRQPPPPPMHGYGPQNPCPLCDGSCPVCMVPGDVINSIQVRQGTTPKYTAILGPSNVGKTVFLGTLLDLLSRGTGGLRGVARGAFSLALQRNVMLELERQRFPAKTPNEPDRWNWVHCEVTAGTGRKEKRADIIAPDVAGEAVAGELNVPGSNPIIHGLLLKCAGLVVLIDLVSVLEEGREAELFANQLLVYLTQLRGAKRGKLNLPVALVFTKSDLSDEPMNDPNAFAKSNVSNLYQFCTSQLSRFRFFASGVAGSVGFLVGPTGQRVCVPLRIQPRGIVEPFAWMFQHYR</sequence>
<dbReference type="OrthoDB" id="248719at2"/>
<dbReference type="InParanoid" id="E8R1Z6"/>
<dbReference type="Proteomes" id="UP000008631">
    <property type="component" value="Chromosome"/>
</dbReference>
<name>E8R1Z6_ISOPI</name>
<evidence type="ECO:0000259" key="2">
    <source>
        <dbReference type="Pfam" id="PF19993"/>
    </source>
</evidence>
<accession>E8R1Z6</accession>
<proteinExistence type="predicted"/>
<gene>
    <name evidence="3" type="ordered locus">Isop_1846</name>
</gene>
<evidence type="ECO:0000313" key="3">
    <source>
        <dbReference type="EMBL" id="ADV62428.1"/>
    </source>
</evidence>
<dbReference type="KEGG" id="ipa:Isop_1846"/>
<dbReference type="Pfam" id="PF19993">
    <property type="entry name" value="DO-GTPase2"/>
    <property type="match status" value="1"/>
</dbReference>
<protein>
    <recommendedName>
        <fullName evidence="2">Double-GTPase 2 domain-containing protein</fullName>
    </recommendedName>
</protein>
<organism evidence="3 4">
    <name type="scientific">Isosphaera pallida (strain ATCC 43644 / DSM 9630 / IS1B)</name>
    <dbReference type="NCBI Taxonomy" id="575540"/>
    <lineage>
        <taxon>Bacteria</taxon>
        <taxon>Pseudomonadati</taxon>
        <taxon>Planctomycetota</taxon>
        <taxon>Planctomycetia</taxon>
        <taxon>Isosphaerales</taxon>
        <taxon>Isosphaeraceae</taxon>
        <taxon>Isosphaera</taxon>
    </lineage>
</organism>
<dbReference type="SUPFAM" id="SSF52540">
    <property type="entry name" value="P-loop containing nucleoside triphosphate hydrolases"/>
    <property type="match status" value="1"/>
</dbReference>
<dbReference type="eggNOG" id="COG1100">
    <property type="taxonomic scope" value="Bacteria"/>
</dbReference>
<dbReference type="RefSeq" id="WP_013564716.1">
    <property type="nucleotide sequence ID" value="NC_014962.1"/>
</dbReference>
<dbReference type="EMBL" id="CP002353">
    <property type="protein sequence ID" value="ADV62428.1"/>
    <property type="molecule type" value="Genomic_DNA"/>
</dbReference>
<reference key="1">
    <citation type="submission" date="2010-11" db="EMBL/GenBank/DDBJ databases">
        <title>The complete sequence of chromosome of Isophaera pallida ATCC 43644.</title>
        <authorList>
            <consortium name="US DOE Joint Genome Institute (JGI-PGF)"/>
            <person name="Lucas S."/>
            <person name="Copeland A."/>
            <person name="Lapidus A."/>
            <person name="Bruce D."/>
            <person name="Goodwin L."/>
            <person name="Pitluck S."/>
            <person name="Kyrpides N."/>
            <person name="Mavromatis K."/>
            <person name="Pagani I."/>
            <person name="Ivanova N."/>
            <person name="Saunders E."/>
            <person name="Brettin T."/>
            <person name="Detter J.C."/>
            <person name="Han C."/>
            <person name="Tapia R."/>
            <person name="Land M."/>
            <person name="Hauser L."/>
            <person name="Markowitz V."/>
            <person name="Cheng J.-F."/>
            <person name="Hugenholtz P."/>
            <person name="Woyke T."/>
            <person name="Wu D."/>
            <person name="Eisen J.A."/>
        </authorList>
    </citation>
    <scope>NUCLEOTIDE SEQUENCE</scope>
    <source>
        <strain>ATCC 43644</strain>
    </source>
</reference>
<feature type="compositionally biased region" description="Low complexity" evidence="1">
    <location>
        <begin position="1"/>
        <end position="18"/>
    </location>
</feature>
<dbReference type="InterPro" id="IPR027417">
    <property type="entry name" value="P-loop_NTPase"/>
</dbReference>
<feature type="domain" description="Double-GTPase 2" evidence="2">
    <location>
        <begin position="67"/>
        <end position="270"/>
    </location>
</feature>
<dbReference type="InterPro" id="IPR045528">
    <property type="entry name" value="DO-GTPase2"/>
</dbReference>